<evidence type="ECO:0000313" key="1">
    <source>
        <dbReference type="EMBL" id="RLY40955.1"/>
    </source>
</evidence>
<sequence>MRPSRFSINNLPRFRDVITGRDAHPCA</sequence>
<comment type="caution">
    <text evidence="2">The sequence shown here is derived from an EMBL/GenBank/DDBJ whole genome shotgun (WGS) entry which is preliminary data.</text>
</comment>
<protein>
    <submittedName>
        <fullName evidence="2">Type 1 fimbrial protein</fullName>
    </submittedName>
</protein>
<name>A0A3L9IFF9_ECOLX</name>
<gene>
    <name evidence="2" type="ORF">EAI46_02010</name>
    <name evidence="1" type="ORF">EAI46_33435</name>
</gene>
<feature type="non-terminal residue" evidence="2">
    <location>
        <position position="27"/>
    </location>
</feature>
<evidence type="ECO:0000313" key="2">
    <source>
        <dbReference type="EMBL" id="RLY60511.1"/>
    </source>
</evidence>
<dbReference type="EMBL" id="RDDM01001214">
    <property type="protein sequence ID" value="RLY40955.1"/>
    <property type="molecule type" value="Genomic_DNA"/>
</dbReference>
<reference evidence="2 3" key="1">
    <citation type="submission" date="2018-10" db="EMBL/GenBank/DDBJ databases">
        <title>Comparison of Escherichia coli isolates recovered from retail chicken and from chicken fecal samples by antimicrobial susceptibility test and whole genome sequencing.</title>
        <authorList>
            <person name="Tang B."/>
            <person name="Ma Y."/>
            <person name="He X."/>
            <person name="Cao L."/>
            <person name="Xia X."/>
            <person name="Yang H."/>
        </authorList>
    </citation>
    <scope>NUCLEOTIDE SEQUENCE [LARGE SCALE GENOMIC DNA]</scope>
    <source>
        <strain evidence="2 3">CMJH98b</strain>
    </source>
</reference>
<evidence type="ECO:0000313" key="3">
    <source>
        <dbReference type="Proteomes" id="UP000281340"/>
    </source>
</evidence>
<dbReference type="AlphaFoldDB" id="A0A3L9IFF9"/>
<dbReference type="Proteomes" id="UP000281340">
    <property type="component" value="Unassembled WGS sequence"/>
</dbReference>
<dbReference type="EMBL" id="RDDM01000008">
    <property type="protein sequence ID" value="RLY60511.1"/>
    <property type="molecule type" value="Genomic_DNA"/>
</dbReference>
<proteinExistence type="predicted"/>
<organism evidence="2 3">
    <name type="scientific">Escherichia coli</name>
    <dbReference type="NCBI Taxonomy" id="562"/>
    <lineage>
        <taxon>Bacteria</taxon>
        <taxon>Pseudomonadati</taxon>
        <taxon>Pseudomonadota</taxon>
        <taxon>Gammaproteobacteria</taxon>
        <taxon>Enterobacterales</taxon>
        <taxon>Enterobacteriaceae</taxon>
        <taxon>Escherichia</taxon>
    </lineage>
</organism>
<accession>A0A3L9IFF9</accession>